<reference evidence="2" key="1">
    <citation type="submission" date="2021-06" db="EMBL/GenBank/DDBJ databases">
        <authorList>
            <person name="Kallberg Y."/>
            <person name="Tangrot J."/>
            <person name="Rosling A."/>
        </authorList>
    </citation>
    <scope>NUCLEOTIDE SEQUENCE</scope>
    <source>
        <strain evidence="2">87-6 pot B 2015</strain>
    </source>
</reference>
<keyword evidence="1" id="KW-1133">Transmembrane helix</keyword>
<comment type="caution">
    <text evidence="2">The sequence shown here is derived from an EMBL/GenBank/DDBJ whole genome shotgun (WGS) entry which is preliminary data.</text>
</comment>
<feature type="transmembrane region" description="Helical" evidence="1">
    <location>
        <begin position="32"/>
        <end position="53"/>
    </location>
</feature>
<dbReference type="Proteomes" id="UP000789375">
    <property type="component" value="Unassembled WGS sequence"/>
</dbReference>
<sequence>MNFLTPIQEGKAKERPELVPSKVCQEKAKREGLVFGGVAAILSVTSMISGYVISRSSFNNCLLDVQLKQQRKETAAKSESSPGDVDSVFSDITANQELKLQSKESVFVDPYNTTESDNYKRNDP</sequence>
<keyword evidence="1" id="KW-0472">Membrane</keyword>
<dbReference type="AlphaFoldDB" id="A0A9N9B6W9"/>
<protein>
    <submittedName>
        <fullName evidence="2">13081_t:CDS:1</fullName>
    </submittedName>
</protein>
<proteinExistence type="predicted"/>
<evidence type="ECO:0000313" key="3">
    <source>
        <dbReference type="Proteomes" id="UP000789375"/>
    </source>
</evidence>
<evidence type="ECO:0000313" key="2">
    <source>
        <dbReference type="EMBL" id="CAG8557494.1"/>
    </source>
</evidence>
<organism evidence="2 3">
    <name type="scientific">Funneliformis mosseae</name>
    <name type="common">Endomycorrhizal fungus</name>
    <name type="synonym">Glomus mosseae</name>
    <dbReference type="NCBI Taxonomy" id="27381"/>
    <lineage>
        <taxon>Eukaryota</taxon>
        <taxon>Fungi</taxon>
        <taxon>Fungi incertae sedis</taxon>
        <taxon>Mucoromycota</taxon>
        <taxon>Glomeromycotina</taxon>
        <taxon>Glomeromycetes</taxon>
        <taxon>Glomerales</taxon>
        <taxon>Glomeraceae</taxon>
        <taxon>Funneliformis</taxon>
    </lineage>
</organism>
<name>A0A9N9B6W9_FUNMO</name>
<gene>
    <name evidence="2" type="ORF">FMOSSE_LOCUS6788</name>
</gene>
<accession>A0A9N9B6W9</accession>
<dbReference type="EMBL" id="CAJVPP010001467">
    <property type="protein sequence ID" value="CAG8557494.1"/>
    <property type="molecule type" value="Genomic_DNA"/>
</dbReference>
<evidence type="ECO:0000256" key="1">
    <source>
        <dbReference type="SAM" id="Phobius"/>
    </source>
</evidence>
<keyword evidence="3" id="KW-1185">Reference proteome</keyword>
<keyword evidence="1" id="KW-0812">Transmembrane</keyword>